<comment type="subcellular location">
    <subcellularLocation>
        <location evidence="2">Cell membrane</location>
        <topology evidence="2">Lipid-anchor</topology>
        <topology evidence="2">GPI-anchor</topology>
    </subcellularLocation>
</comment>
<keyword evidence="4" id="KW-0336">GPI-anchor</keyword>
<sequence length="466" mass="50183">MAASTHLFLTLLAASLKIPIETARAEQATPCTTACGCAIRLQKRGAVYVSEAKEAALKAAQNRADFETLILAAAHATGPSRRKHIPVLATAAKIIHKCETALANTASEISALANATNTASTLMQALHVISGSAGRLEITWTGGNNFNQAAATTKTFAKLDPSVPCPDGEAEQSREYSRDTELTEPDIPDLLNQVYLENSCDQDGRQTDCNANSVTNGAVLSYALKLAKGKGAPTNVFAAAAATPEAVTVNDFKLATAALEDANSQLRQRSQDTSLNTCKKTLRDFSNFKSEETFIRLVQQALAADDRNRQTGTSDADAINAIVTETYGTNDKDFSTKYWASIDTANAPKVDGNTETTEELRKLKTLELRGEALARLFLKELVAEETKQKSKQKLDNTKDKECSNKKGTECTGECEWDEEKKSCTPKKKGEKTNQETEGKTGTTTDTAASNSFLINKAPLLLAVLLF</sequence>
<dbReference type="InterPro" id="IPR027446">
    <property type="entry name" value="VSG_C_dom_sf"/>
</dbReference>
<dbReference type="SUPFAM" id="SSF118251">
    <property type="entry name" value="Variant surface glycoprotein MITAT 1.2, VSG 221, C-terminal domain"/>
    <property type="match status" value="1"/>
</dbReference>
<keyword evidence="6" id="KW-0325">Glycoprotein</keyword>
<keyword evidence="3" id="KW-1003">Cell membrane</keyword>
<accession>A0A1J0R444</accession>
<organism evidence="10">
    <name type="scientific">Trypanosoma brucei</name>
    <dbReference type="NCBI Taxonomy" id="5691"/>
    <lineage>
        <taxon>Eukaryota</taxon>
        <taxon>Discoba</taxon>
        <taxon>Euglenozoa</taxon>
        <taxon>Kinetoplastea</taxon>
        <taxon>Metakinetoplastina</taxon>
        <taxon>Trypanosomatida</taxon>
        <taxon>Trypanosomatidae</taxon>
        <taxon>Trypanosoma</taxon>
    </lineage>
</organism>
<dbReference type="EMBL" id="KX698645">
    <property type="protein sequence ID" value="APD72601.1"/>
    <property type="molecule type" value="Genomic_DNA"/>
</dbReference>
<dbReference type="VEuPathDB" id="TriTrypDB:Tb427_000634300"/>
<evidence type="ECO:0000256" key="3">
    <source>
        <dbReference type="ARBA" id="ARBA00022475"/>
    </source>
</evidence>
<evidence type="ECO:0000256" key="6">
    <source>
        <dbReference type="ARBA" id="ARBA00023180"/>
    </source>
</evidence>
<keyword evidence="5" id="KW-0472">Membrane</keyword>
<dbReference type="GO" id="GO:0098552">
    <property type="term" value="C:side of membrane"/>
    <property type="evidence" value="ECO:0007669"/>
    <property type="project" value="UniProtKB-KW"/>
</dbReference>
<evidence type="ECO:0000256" key="2">
    <source>
        <dbReference type="ARBA" id="ARBA00004609"/>
    </source>
</evidence>
<dbReference type="VEuPathDB" id="TriTrypDB:Tb11.v5.1033"/>
<comment type="function">
    <text evidence="1">VSG forms a coat on the surface of the parasite. The trypanosome evades the immune response of the host by expressing a series of antigenically distinct VSGs from an estimated 1000 VSG genes.</text>
</comment>
<feature type="region of interest" description="Disordered" evidence="8">
    <location>
        <begin position="407"/>
        <end position="448"/>
    </location>
</feature>
<feature type="signal peptide" evidence="9">
    <location>
        <begin position="1"/>
        <end position="25"/>
    </location>
</feature>
<dbReference type="SUPFAM" id="SSF58087">
    <property type="entry name" value="Variant surface glycoprotein (N-terminal domain)"/>
    <property type="match status" value="1"/>
</dbReference>
<evidence type="ECO:0000256" key="9">
    <source>
        <dbReference type="SAM" id="SignalP"/>
    </source>
</evidence>
<proteinExistence type="predicted"/>
<evidence type="ECO:0000256" key="7">
    <source>
        <dbReference type="ARBA" id="ARBA00023288"/>
    </source>
</evidence>
<keyword evidence="9" id="KW-0732">Signal</keyword>
<evidence type="ECO:0000313" key="10">
    <source>
        <dbReference type="EMBL" id="APD72601.1"/>
    </source>
</evidence>
<feature type="region of interest" description="Disordered" evidence="8">
    <location>
        <begin position="161"/>
        <end position="181"/>
    </location>
</feature>
<evidence type="ECO:0000256" key="8">
    <source>
        <dbReference type="SAM" id="MobiDB-lite"/>
    </source>
</evidence>
<evidence type="ECO:0000256" key="1">
    <source>
        <dbReference type="ARBA" id="ARBA00002523"/>
    </source>
</evidence>
<evidence type="ECO:0000256" key="4">
    <source>
        <dbReference type="ARBA" id="ARBA00022622"/>
    </source>
</evidence>
<feature type="chain" id="PRO_5009615317" evidence="9">
    <location>
        <begin position="26"/>
        <end position="466"/>
    </location>
</feature>
<dbReference type="GO" id="GO:0005886">
    <property type="term" value="C:plasma membrane"/>
    <property type="evidence" value="ECO:0007669"/>
    <property type="project" value="UniProtKB-SubCell"/>
</dbReference>
<feature type="compositionally biased region" description="Basic and acidic residues" evidence="8">
    <location>
        <begin position="171"/>
        <end position="181"/>
    </location>
</feature>
<dbReference type="AlphaFoldDB" id="A0A1J0R444"/>
<evidence type="ECO:0000256" key="5">
    <source>
        <dbReference type="ARBA" id="ARBA00023136"/>
    </source>
</evidence>
<name>A0A1J0R444_9TRYP</name>
<reference evidence="10" key="1">
    <citation type="submission" date="2016-08" db="EMBL/GenBank/DDBJ databases">
        <title>VSG repertoire of Trypanosoma brucei EATRO 1125.</title>
        <authorList>
            <person name="Cross G.A."/>
        </authorList>
    </citation>
    <scope>NUCLEOTIDE SEQUENCE</scope>
    <source>
        <strain evidence="10">EATRO 1125</strain>
    </source>
</reference>
<keyword evidence="7" id="KW-0449">Lipoprotein</keyword>
<protein>
    <submittedName>
        <fullName evidence="10">Variant surface glycoprotein 1125.53</fullName>
    </submittedName>
</protein>